<dbReference type="InterPro" id="IPR019557">
    <property type="entry name" value="AminoTfrase-like_pln_mobile"/>
</dbReference>
<dbReference type="PANTHER" id="PTHR36607">
    <property type="entry name" value="1,2-DIHYDROXY-3-KETO-5-METHYLTHIOPENTENE DIOXYGENASE 4"/>
    <property type="match status" value="1"/>
</dbReference>
<evidence type="ECO:0000256" key="2">
    <source>
        <dbReference type="SAM" id="MobiDB-lite"/>
    </source>
</evidence>
<dbReference type="Pfam" id="PF10536">
    <property type="entry name" value="PMD"/>
    <property type="match status" value="1"/>
</dbReference>
<dbReference type="AlphaFoldDB" id="A0ABD1PPP6"/>
<name>A0ABD1PPP6_9LAMI</name>
<feature type="compositionally biased region" description="Basic and acidic residues" evidence="2">
    <location>
        <begin position="229"/>
        <end position="244"/>
    </location>
</feature>
<feature type="coiled-coil region" evidence="1">
    <location>
        <begin position="798"/>
        <end position="842"/>
    </location>
</feature>
<organism evidence="4 5">
    <name type="scientific">Abeliophyllum distichum</name>
    <dbReference type="NCBI Taxonomy" id="126358"/>
    <lineage>
        <taxon>Eukaryota</taxon>
        <taxon>Viridiplantae</taxon>
        <taxon>Streptophyta</taxon>
        <taxon>Embryophyta</taxon>
        <taxon>Tracheophyta</taxon>
        <taxon>Spermatophyta</taxon>
        <taxon>Magnoliopsida</taxon>
        <taxon>eudicotyledons</taxon>
        <taxon>Gunneridae</taxon>
        <taxon>Pentapetalae</taxon>
        <taxon>asterids</taxon>
        <taxon>lamiids</taxon>
        <taxon>Lamiales</taxon>
        <taxon>Oleaceae</taxon>
        <taxon>Forsythieae</taxon>
        <taxon>Abeliophyllum</taxon>
    </lineage>
</organism>
<dbReference type="Proteomes" id="UP001604336">
    <property type="component" value="Unassembled WGS sequence"/>
</dbReference>
<feature type="domain" description="Aminotransferase-like plant mobile" evidence="3">
    <location>
        <begin position="259"/>
        <end position="483"/>
    </location>
</feature>
<sequence>MAQSNSKSKENLKLPEIIELNDTARKGKVLCFPKTIVKYHSQTNATGELKLTIHRAMPCPSTLCVPLKELHMHILSSRQRNLDAYQHPSLGPPPHHSQDMKIIPRAIIFERINQREIKWGSVLSGRGEASYLSKFWEWSAWIHKLLVKRNLPDLASVVYSATKDYSHPNSVYRTLCEVWCPDTNTFITTNGEIVDKKKTDRICHADWIEFWFQEDDCVPNPRKSKPFKKAMESKSRKEGQRTVKDRIRRPVVADRRKETLCRDMSHWNSSLSVDEEEELEIAAYLSLWLCHFIFPSRDDYLRVGTFKTASRMAAKLTYSLVPPILASIYRGLTETSNCMAGHDIGSIKYAFPGHFLYAWAATYFLRGIYSNIDKSIGRPIIRRYAGTLNDLQPWEVDMFDCRELVRGRMDLNDFCWNPIYLPPQCGIRTDKDDRSTEISEFMTNIRPGFLSYRRGSSSYILEAYNPHRFGRQQGFRQKLPGSPKDMNIKRVLDIPDDEGPKRLKFTFPSTRNVSSSERVEKIPGTILVSEDSNSGDQASRGLEATLVPEDSSSEDQCELSFIIIFYFLGFPKIPEELNFYTSPSPLLDQSNENLDIIDALDGIDGLNGSKDLPCDYPSHISGGILASKLVDINDEGEVNSGTSVVKIPENEQEAPVTPSSLSLIVVPSSNINNRGIAPICSSMSGLPFGITEDSSLLKDVFREAMTKYLKKSFTDVIKHDFSNLRTWWAKSNQRLQNLITESFQADPAPLTRRMEVFLKRVDAYLSKRKQILECPTLEERDQQLESLNSRIDVEMVIFSSLESKIGQLASELDKLRDEFQTRKENLDKMEDARITLEQAQIRNIANVKSIDQERKTLEYNFLQLVESD</sequence>
<dbReference type="EMBL" id="JBFOLK010000013">
    <property type="protein sequence ID" value="KAL2465887.1"/>
    <property type="molecule type" value="Genomic_DNA"/>
</dbReference>
<feature type="region of interest" description="Disordered" evidence="2">
    <location>
        <begin position="222"/>
        <end position="244"/>
    </location>
</feature>
<gene>
    <name evidence="4" type="ORF">Adt_41738</name>
</gene>
<evidence type="ECO:0000259" key="3">
    <source>
        <dbReference type="Pfam" id="PF10536"/>
    </source>
</evidence>
<keyword evidence="1" id="KW-0175">Coiled coil</keyword>
<dbReference type="PANTHER" id="PTHR36607:SF20">
    <property type="entry name" value="AMINOTRANSFERASE-LIKE PLANT MOBILE DOMAIN-CONTAINING PROTEIN"/>
    <property type="match status" value="1"/>
</dbReference>
<protein>
    <submittedName>
        <fullName evidence="4">PMD domain-containing protein</fullName>
    </submittedName>
</protein>
<evidence type="ECO:0000313" key="5">
    <source>
        <dbReference type="Proteomes" id="UP001604336"/>
    </source>
</evidence>
<proteinExistence type="predicted"/>
<accession>A0ABD1PPP6</accession>
<evidence type="ECO:0000256" key="1">
    <source>
        <dbReference type="SAM" id="Coils"/>
    </source>
</evidence>
<evidence type="ECO:0000313" key="4">
    <source>
        <dbReference type="EMBL" id="KAL2465887.1"/>
    </source>
</evidence>
<comment type="caution">
    <text evidence="4">The sequence shown here is derived from an EMBL/GenBank/DDBJ whole genome shotgun (WGS) entry which is preliminary data.</text>
</comment>
<keyword evidence="5" id="KW-1185">Reference proteome</keyword>
<reference evidence="5" key="1">
    <citation type="submission" date="2024-07" db="EMBL/GenBank/DDBJ databases">
        <title>Two chromosome-level genome assemblies of Korean endemic species Abeliophyllum distichum and Forsythia ovata (Oleaceae).</title>
        <authorList>
            <person name="Jang H."/>
        </authorList>
    </citation>
    <scope>NUCLEOTIDE SEQUENCE [LARGE SCALE GENOMIC DNA]</scope>
</reference>